<keyword evidence="8 11" id="KW-0472">Membrane</keyword>
<keyword evidence="5" id="KW-0630">Potassium</keyword>
<dbReference type="AlphaFoldDB" id="A0AAD4XWC0"/>
<evidence type="ECO:0000256" key="7">
    <source>
        <dbReference type="ARBA" id="ARBA00023065"/>
    </source>
</evidence>
<organism evidence="15 16">
    <name type="scientific">Papaver atlanticum</name>
    <dbReference type="NCBI Taxonomy" id="357466"/>
    <lineage>
        <taxon>Eukaryota</taxon>
        <taxon>Viridiplantae</taxon>
        <taxon>Streptophyta</taxon>
        <taxon>Embryophyta</taxon>
        <taxon>Tracheophyta</taxon>
        <taxon>Spermatophyta</taxon>
        <taxon>Magnoliopsida</taxon>
        <taxon>Ranunculales</taxon>
        <taxon>Papaveraceae</taxon>
        <taxon>Papaveroideae</taxon>
        <taxon>Papaver</taxon>
    </lineage>
</organism>
<feature type="transmembrane region" description="Helical" evidence="11">
    <location>
        <begin position="268"/>
        <end position="291"/>
    </location>
</feature>
<dbReference type="GO" id="GO:1902600">
    <property type="term" value="P:proton transmembrane transport"/>
    <property type="evidence" value="ECO:0007669"/>
    <property type="project" value="InterPro"/>
</dbReference>
<dbReference type="InterPro" id="IPR057291">
    <property type="entry name" value="CHX17_2nd"/>
</dbReference>
<evidence type="ECO:0000256" key="9">
    <source>
        <dbReference type="ARBA" id="ARBA00038341"/>
    </source>
</evidence>
<evidence type="ECO:0000259" key="12">
    <source>
        <dbReference type="Pfam" id="PF00999"/>
    </source>
</evidence>
<evidence type="ECO:0000256" key="8">
    <source>
        <dbReference type="ARBA" id="ARBA00023136"/>
    </source>
</evidence>
<keyword evidence="2" id="KW-0813">Transport</keyword>
<proteinExistence type="inferred from homology"/>
<comment type="similarity">
    <text evidence="9">Belongs to the monovalent cation:proton antiporter 2 (CPA2) transporter (TC 2.A.37) family. CHX (TC 2.A.37.4) subfamily.</text>
</comment>
<feature type="domain" description="Cation/H(+) antiporter C-terminal" evidence="14">
    <location>
        <begin position="626"/>
        <end position="771"/>
    </location>
</feature>
<dbReference type="Gene3D" id="1.20.1530.20">
    <property type="match status" value="1"/>
</dbReference>
<evidence type="ECO:0000259" key="14">
    <source>
        <dbReference type="Pfam" id="PF23259"/>
    </source>
</evidence>
<evidence type="ECO:0000256" key="10">
    <source>
        <dbReference type="SAM" id="MobiDB-lite"/>
    </source>
</evidence>
<evidence type="ECO:0000256" key="11">
    <source>
        <dbReference type="SAM" id="Phobius"/>
    </source>
</evidence>
<dbReference type="Pfam" id="PF00999">
    <property type="entry name" value="Na_H_Exchanger"/>
    <property type="match status" value="1"/>
</dbReference>
<gene>
    <name evidence="15" type="ORF">MKW98_022093</name>
</gene>
<evidence type="ECO:0000256" key="5">
    <source>
        <dbReference type="ARBA" id="ARBA00022958"/>
    </source>
</evidence>
<comment type="subcellular location">
    <subcellularLocation>
        <location evidence="1">Membrane</location>
        <topology evidence="1">Multi-pass membrane protein</topology>
    </subcellularLocation>
</comment>
<feature type="domain" description="Cation/H(+) antiporter central" evidence="13">
    <location>
        <begin position="485"/>
        <end position="612"/>
    </location>
</feature>
<dbReference type="Pfam" id="PF23259">
    <property type="entry name" value="CHX17_C"/>
    <property type="match status" value="1"/>
</dbReference>
<accession>A0AAD4XWC0</accession>
<dbReference type="Pfam" id="PF23256">
    <property type="entry name" value="CHX17_2nd"/>
    <property type="match status" value="1"/>
</dbReference>
<dbReference type="Proteomes" id="UP001202328">
    <property type="component" value="Unassembled WGS sequence"/>
</dbReference>
<dbReference type="InterPro" id="IPR038770">
    <property type="entry name" value="Na+/solute_symporter_sf"/>
</dbReference>
<keyword evidence="4 11" id="KW-0812">Transmembrane</keyword>
<feature type="transmembrane region" description="Helical" evidence="11">
    <location>
        <begin position="377"/>
        <end position="396"/>
    </location>
</feature>
<feature type="transmembrane region" description="Helical" evidence="11">
    <location>
        <begin position="230"/>
        <end position="256"/>
    </location>
</feature>
<keyword evidence="16" id="KW-1185">Reference proteome</keyword>
<sequence>MNSTTIFLDTATILNNCSRYFGFVNEAKELKDLNGTLWEVQPLAMNKKSSIWYGDDPFNYSIPVFLAQASITAFATSAMKFVLEPLGVTSFVAQMITVQYFGSMFFLFLIGVKTDISMVRKSGKMALLVGVLSFCLPFVLATLVAFILMKDKILWVPREILESLPYIAGLTSLSSPHVINSFLADLNLLNSELGRIAMSASMISGGCSLISVFLVLTFKQSQLSKTPENIMWTLWSCLTIIIIIIYVIQPIMLWVHKRHDDAAVKEEYVFFIFLTVLISSLTGEIVGQHYLVGPLLLGLVVPPGPPLGAAIEDKLDCFVTGVLVPVLVISRACPFMLSEIRSSTFVVVQLLAFFSFVGKFFGTIITAIYSEMPIQDALILGLVMNVQGVLDIQIWVRAMGLKLIDRELYGSLVLTMLIMTGSISVIVKFLYDPSRKYVGYKRKTIQHSKPNVELRILACVYHEENVPSIVNLLEASNATTYSPICVYTLHLIQLQGRATPLLITHKTNPTDPSEMNPTTRIIKSFTLYAHHNRGIVSVSSFTAISPYNTMRDDICSLGLDKRTSLIIIPFHHQPAILTQSKSTTAIRRVNINVLNKAPCSVGILIAKGPTKPPSLGGMNCNSSPSNVAVIFFGGPDDREALAYGARIGDDINVKLTVIRFMHSGERNQQKSKEKRKDQDTVNGFRLQTAGSKNVEYIEEMVKDGVQLISSIKGIESSFEILIVGKEHGKVSSKLLEAFNEWNEFPELGVTGDMLVSSDSKTSGSILVMQQRPQKKKKQKMSSKCQNILE</sequence>
<comment type="caution">
    <text evidence="15">The sequence shown here is derived from an EMBL/GenBank/DDBJ whole genome shotgun (WGS) entry which is preliminary data.</text>
</comment>
<evidence type="ECO:0000313" key="16">
    <source>
        <dbReference type="Proteomes" id="UP001202328"/>
    </source>
</evidence>
<feature type="transmembrane region" description="Helical" evidence="11">
    <location>
        <begin position="196"/>
        <end position="218"/>
    </location>
</feature>
<dbReference type="GO" id="GO:0006885">
    <property type="term" value="P:regulation of pH"/>
    <property type="evidence" value="ECO:0007669"/>
    <property type="project" value="TreeGrafter"/>
</dbReference>
<dbReference type="PANTHER" id="PTHR32468">
    <property type="entry name" value="CATION/H + ANTIPORTER"/>
    <property type="match status" value="1"/>
</dbReference>
<protein>
    <recommendedName>
        <fullName evidence="17">Cation/H+ exchanger domain-containing protein</fullName>
    </recommendedName>
</protein>
<evidence type="ECO:0000313" key="15">
    <source>
        <dbReference type="EMBL" id="KAI3961888.1"/>
    </source>
</evidence>
<evidence type="ECO:0000259" key="13">
    <source>
        <dbReference type="Pfam" id="PF23256"/>
    </source>
</evidence>
<dbReference type="InterPro" id="IPR050794">
    <property type="entry name" value="CPA2_transporter"/>
</dbReference>
<evidence type="ECO:0000256" key="6">
    <source>
        <dbReference type="ARBA" id="ARBA00022989"/>
    </source>
</evidence>
<evidence type="ECO:0000256" key="3">
    <source>
        <dbReference type="ARBA" id="ARBA00022538"/>
    </source>
</evidence>
<dbReference type="GO" id="GO:0012505">
    <property type="term" value="C:endomembrane system"/>
    <property type="evidence" value="ECO:0007669"/>
    <property type="project" value="TreeGrafter"/>
</dbReference>
<evidence type="ECO:0008006" key="17">
    <source>
        <dbReference type="Google" id="ProtNLM"/>
    </source>
</evidence>
<keyword evidence="3" id="KW-0633">Potassium transport</keyword>
<feature type="transmembrane region" description="Helical" evidence="11">
    <location>
        <begin position="58"/>
        <end position="79"/>
    </location>
</feature>
<feature type="transmembrane region" description="Helical" evidence="11">
    <location>
        <begin position="91"/>
        <end position="113"/>
    </location>
</feature>
<feature type="transmembrane region" description="Helical" evidence="11">
    <location>
        <begin position="125"/>
        <end position="149"/>
    </location>
</feature>
<dbReference type="InterPro" id="IPR057290">
    <property type="entry name" value="CHX17_C"/>
</dbReference>
<feature type="region of interest" description="Disordered" evidence="10">
    <location>
        <begin position="765"/>
        <end position="789"/>
    </location>
</feature>
<keyword evidence="7" id="KW-0406">Ion transport</keyword>
<name>A0AAD4XWC0_9MAGN</name>
<dbReference type="InterPro" id="IPR006153">
    <property type="entry name" value="Cation/H_exchanger_TM"/>
</dbReference>
<evidence type="ECO:0000256" key="1">
    <source>
        <dbReference type="ARBA" id="ARBA00004141"/>
    </source>
</evidence>
<evidence type="ECO:0000256" key="2">
    <source>
        <dbReference type="ARBA" id="ARBA00022448"/>
    </source>
</evidence>
<feature type="domain" description="Cation/H+ exchanger transmembrane" evidence="12">
    <location>
        <begin position="100"/>
        <end position="426"/>
    </location>
</feature>
<reference evidence="15" key="1">
    <citation type="submission" date="2022-04" db="EMBL/GenBank/DDBJ databases">
        <title>A functionally conserved STORR gene fusion in Papaver species that diverged 16.8 million years ago.</title>
        <authorList>
            <person name="Catania T."/>
        </authorList>
    </citation>
    <scope>NUCLEOTIDE SEQUENCE</scope>
    <source>
        <strain evidence="15">S-188037</strain>
    </source>
</reference>
<dbReference type="GO" id="GO:0006813">
    <property type="term" value="P:potassium ion transport"/>
    <property type="evidence" value="ECO:0007669"/>
    <property type="project" value="UniProtKB-KW"/>
</dbReference>
<dbReference type="PANTHER" id="PTHR32468:SF66">
    <property type="entry name" value="CATION_H+ EXCHANGER DOMAIN-CONTAINING PROTEIN"/>
    <property type="match status" value="1"/>
</dbReference>
<feature type="transmembrane region" description="Helical" evidence="11">
    <location>
        <begin position="408"/>
        <end position="431"/>
    </location>
</feature>
<evidence type="ECO:0000256" key="4">
    <source>
        <dbReference type="ARBA" id="ARBA00022692"/>
    </source>
</evidence>
<keyword evidence="6 11" id="KW-1133">Transmembrane helix</keyword>
<feature type="transmembrane region" description="Helical" evidence="11">
    <location>
        <begin position="346"/>
        <end position="370"/>
    </location>
</feature>
<dbReference type="GO" id="GO:0016020">
    <property type="term" value="C:membrane"/>
    <property type="evidence" value="ECO:0007669"/>
    <property type="project" value="UniProtKB-SubCell"/>
</dbReference>
<dbReference type="GO" id="GO:0015297">
    <property type="term" value="F:antiporter activity"/>
    <property type="evidence" value="ECO:0007669"/>
    <property type="project" value="InterPro"/>
</dbReference>
<dbReference type="EMBL" id="JAJJMB010000558">
    <property type="protein sequence ID" value="KAI3961888.1"/>
    <property type="molecule type" value="Genomic_DNA"/>
</dbReference>